<feature type="domain" description="Thiamine pyrophosphate enzyme TPP-binding" evidence="7">
    <location>
        <begin position="422"/>
        <end position="567"/>
    </location>
</feature>
<reference evidence="9 10" key="1">
    <citation type="submission" date="2017-05" db="EMBL/GenBank/DDBJ databases">
        <title>Comparative genomic and metabolic analysis of manganese-oxidizing mechanisms in Celeribater manganoxidans DY25T: its adaption to the environment of polymetallic nodule.</title>
        <authorList>
            <person name="Wang X."/>
        </authorList>
    </citation>
    <scope>NUCLEOTIDE SEQUENCE [LARGE SCALE GENOMIC DNA]</scope>
    <source>
        <strain evidence="9 10">DY25</strain>
        <plasmid evidence="10">pdy25-c</plasmid>
    </source>
</reference>
<keyword evidence="4 5" id="KW-0786">Thiamine pyrophosphate</keyword>
<dbReference type="AlphaFoldDB" id="A0A291M4V0"/>
<dbReference type="CDD" id="cd07035">
    <property type="entry name" value="TPP_PYR_POX_like"/>
    <property type="match status" value="1"/>
</dbReference>
<keyword evidence="10" id="KW-1185">Reference proteome</keyword>
<dbReference type="Pfam" id="PF02776">
    <property type="entry name" value="TPP_enzyme_N"/>
    <property type="match status" value="1"/>
</dbReference>
<dbReference type="InterPro" id="IPR029061">
    <property type="entry name" value="THDP-binding"/>
</dbReference>
<dbReference type="PANTHER" id="PTHR18968">
    <property type="entry name" value="THIAMINE PYROPHOSPHATE ENZYMES"/>
    <property type="match status" value="1"/>
</dbReference>
<dbReference type="GO" id="GO:0005948">
    <property type="term" value="C:acetolactate synthase complex"/>
    <property type="evidence" value="ECO:0007669"/>
    <property type="project" value="TreeGrafter"/>
</dbReference>
<accession>A0A291M4V0</accession>
<evidence type="ECO:0000313" key="9">
    <source>
        <dbReference type="EMBL" id="ATI43838.1"/>
    </source>
</evidence>
<keyword evidence="9" id="KW-0614">Plasmid</keyword>
<evidence type="ECO:0000259" key="6">
    <source>
        <dbReference type="Pfam" id="PF00205"/>
    </source>
</evidence>
<dbReference type="InterPro" id="IPR012000">
    <property type="entry name" value="Thiamin_PyroP_enz_cen_dom"/>
</dbReference>
<dbReference type="NCBIfam" id="NF004772">
    <property type="entry name" value="PRK06112.1"/>
    <property type="match status" value="1"/>
</dbReference>
<dbReference type="SUPFAM" id="SSF52518">
    <property type="entry name" value="Thiamin diphosphate-binding fold (THDP-binding)"/>
    <property type="match status" value="2"/>
</dbReference>
<dbReference type="OrthoDB" id="4494979at2"/>
<dbReference type="PANTHER" id="PTHR18968:SF13">
    <property type="entry name" value="ACETOLACTATE SYNTHASE CATALYTIC SUBUNIT, MITOCHONDRIAL"/>
    <property type="match status" value="1"/>
</dbReference>
<dbReference type="GO" id="GO:0050660">
    <property type="term" value="F:flavin adenine dinucleotide binding"/>
    <property type="evidence" value="ECO:0007669"/>
    <property type="project" value="TreeGrafter"/>
</dbReference>
<evidence type="ECO:0000256" key="4">
    <source>
        <dbReference type="ARBA" id="ARBA00023052"/>
    </source>
</evidence>
<protein>
    <submittedName>
        <fullName evidence="9">Acetolactate synthase catalytic subunit</fullName>
    </submittedName>
</protein>
<dbReference type="EMBL" id="CP021407">
    <property type="protein sequence ID" value="ATI43838.1"/>
    <property type="molecule type" value="Genomic_DNA"/>
</dbReference>
<evidence type="ECO:0000256" key="1">
    <source>
        <dbReference type="ARBA" id="ARBA00001964"/>
    </source>
</evidence>
<dbReference type="Pfam" id="PF02775">
    <property type="entry name" value="TPP_enzyme_C"/>
    <property type="match status" value="1"/>
</dbReference>
<evidence type="ECO:0000313" key="10">
    <source>
        <dbReference type="Proteomes" id="UP000219050"/>
    </source>
</evidence>
<comment type="similarity">
    <text evidence="2 5">Belongs to the TPP enzyme family.</text>
</comment>
<dbReference type="InterPro" id="IPR000399">
    <property type="entry name" value="TPP-bd_CS"/>
</dbReference>
<proteinExistence type="inferred from homology"/>
<dbReference type="PROSITE" id="PS00187">
    <property type="entry name" value="TPP_ENZYMES"/>
    <property type="match status" value="1"/>
</dbReference>
<dbReference type="SUPFAM" id="SSF52467">
    <property type="entry name" value="DHS-like NAD/FAD-binding domain"/>
    <property type="match status" value="1"/>
</dbReference>
<sequence length="588" mass="62433">MTINTPPPNVDTAQGASAGGSNVTGAHVMAQALARHGVTQIFGQSLPSALILAAPHYGIRQVGYRTENGGAAMADAYARISGQVPVVTAQNGPAATLLVPGLAEAMKASIPMVAIVQDVHRKFTDRNAFQEMDHFALFSGVSKWVRRVADVDRIDDYVDMAFTAAASGRGGPAVLMVPVDVLDERPELSPDAPRRQADLGRFPLDRMGADPARVAEAAALLAGAERPVVIAGGGVHASGAVAELGALQEMGLPVATTVMGKGAVAETHPLSLGVVGYFMAPGSRSSHHRALIEEADVVLLIGNRTNQNGTDSWQLYPRNARFIHIDIDGGEIGRSYEALRLKGDAKLTLSALTEALAGQDRGTIDARRPDLEARIAEGRRAHEAEVDTLIDWDASPIRPERLMRDLDQVMPDTAIAVADASYASIWIANGLTARRAGQRFLTPRGLAGLGWGLPFAIGAKAARPDAPVICLTGDGGFGHVWGELETARRMQLPVVVIVLNNQILGYQKHAELSLFGDHTDVVHFTAVDHAAIARAVGCEGVRVERPEDFLPALEEAMGKQSVTVIDVVTEERAHPPITSFQGKDALDY</sequence>
<dbReference type="GO" id="GO:0030976">
    <property type="term" value="F:thiamine pyrophosphate binding"/>
    <property type="evidence" value="ECO:0007669"/>
    <property type="project" value="InterPro"/>
</dbReference>
<dbReference type="GO" id="GO:0009099">
    <property type="term" value="P:L-valine biosynthetic process"/>
    <property type="evidence" value="ECO:0007669"/>
    <property type="project" value="TreeGrafter"/>
</dbReference>
<evidence type="ECO:0000256" key="3">
    <source>
        <dbReference type="ARBA" id="ARBA00022679"/>
    </source>
</evidence>
<dbReference type="KEGG" id="cmag:CBW24_17000"/>
<dbReference type="GO" id="GO:0003984">
    <property type="term" value="F:acetolactate synthase activity"/>
    <property type="evidence" value="ECO:0007669"/>
    <property type="project" value="TreeGrafter"/>
</dbReference>
<dbReference type="Gene3D" id="3.40.50.1220">
    <property type="entry name" value="TPP-binding domain"/>
    <property type="match status" value="1"/>
</dbReference>
<dbReference type="InterPro" id="IPR011766">
    <property type="entry name" value="TPP_enzyme_TPP-bd"/>
</dbReference>
<evidence type="ECO:0000256" key="5">
    <source>
        <dbReference type="RuleBase" id="RU362132"/>
    </source>
</evidence>
<evidence type="ECO:0000256" key="2">
    <source>
        <dbReference type="ARBA" id="ARBA00007812"/>
    </source>
</evidence>
<evidence type="ECO:0000259" key="8">
    <source>
        <dbReference type="Pfam" id="PF02776"/>
    </source>
</evidence>
<dbReference type="InterPro" id="IPR045229">
    <property type="entry name" value="TPP_enz"/>
</dbReference>
<name>A0A291M4V0_9RHOB</name>
<dbReference type="InterPro" id="IPR029035">
    <property type="entry name" value="DHS-like_NAD/FAD-binding_dom"/>
</dbReference>
<keyword evidence="3" id="KW-0808">Transferase</keyword>
<comment type="cofactor">
    <cofactor evidence="1">
        <name>thiamine diphosphate</name>
        <dbReference type="ChEBI" id="CHEBI:58937"/>
    </cofactor>
</comment>
<gene>
    <name evidence="9" type="ORF">CBW24_17000</name>
</gene>
<dbReference type="Gene3D" id="3.40.50.970">
    <property type="match status" value="2"/>
</dbReference>
<dbReference type="Pfam" id="PF00205">
    <property type="entry name" value="TPP_enzyme_M"/>
    <property type="match status" value="1"/>
</dbReference>
<organism evidence="9 10">
    <name type="scientific">Pacificitalea manganoxidans</name>
    <dbReference type="NCBI Taxonomy" id="1411902"/>
    <lineage>
        <taxon>Bacteria</taxon>
        <taxon>Pseudomonadati</taxon>
        <taxon>Pseudomonadota</taxon>
        <taxon>Alphaproteobacteria</taxon>
        <taxon>Rhodobacterales</taxon>
        <taxon>Paracoccaceae</taxon>
        <taxon>Pacificitalea</taxon>
    </lineage>
</organism>
<dbReference type="Proteomes" id="UP000219050">
    <property type="component" value="Plasmid pDY25-C"/>
</dbReference>
<dbReference type="InterPro" id="IPR012001">
    <property type="entry name" value="Thiamin_PyroP_enz_TPP-bd_dom"/>
</dbReference>
<dbReference type="GO" id="GO:0000287">
    <property type="term" value="F:magnesium ion binding"/>
    <property type="evidence" value="ECO:0007669"/>
    <property type="project" value="InterPro"/>
</dbReference>
<geneLocation type="plasmid" evidence="10">
    <name>pdy25-c</name>
</geneLocation>
<feature type="domain" description="Thiamine pyrophosphate enzyme central" evidence="6">
    <location>
        <begin position="214"/>
        <end position="352"/>
    </location>
</feature>
<feature type="domain" description="Thiamine pyrophosphate enzyme N-terminal TPP-binding" evidence="8">
    <location>
        <begin position="24"/>
        <end position="136"/>
    </location>
</feature>
<dbReference type="RefSeq" id="WP_097374493.1">
    <property type="nucleotide sequence ID" value="NZ_JAVDPX010000007.1"/>
</dbReference>
<dbReference type="GO" id="GO:0009097">
    <property type="term" value="P:isoleucine biosynthetic process"/>
    <property type="evidence" value="ECO:0007669"/>
    <property type="project" value="TreeGrafter"/>
</dbReference>
<evidence type="ECO:0000259" key="7">
    <source>
        <dbReference type="Pfam" id="PF02775"/>
    </source>
</evidence>
<dbReference type="CDD" id="cd00568">
    <property type="entry name" value="TPP_enzymes"/>
    <property type="match status" value="1"/>
</dbReference>